<keyword evidence="1" id="KW-0175">Coiled coil</keyword>
<sequence length="357" mass="41808">MTEKESSILDFELIQNNDATKIENNLNNPQIEINELKNKYVLLEEKNLSLENKIKIMEDMNFKNKFEEHENEIKKLNFQQTKFKEEKDKFDLTEMRIHFESEIKILKEFVIEKITSLENKIDKSTIELEKLNKLNCTQMLFVKNKNKWKEIVIFADDTSRCCENECINTGNPNGACINGNGFINIINDESIKYFMGKVYKTAEILAENSFKKPQEDCANYSLFYFEIKCKIEGEDNLMVIGLQNCSTKNYTRYNAREVKIKHCLQEFNLATFSWNDGDIFGCGVVYPPNKKNRMPYAFFTQNGKLIGKAILLNENNDLYIPYIILRCCSAETNFGHALETKPFCFDISKNFVLKEFY</sequence>
<dbReference type="AlphaFoldDB" id="A0A6V7WYJ0"/>
<name>A0A6V7WYJ0_MELEN</name>
<proteinExistence type="predicted"/>
<comment type="caution">
    <text evidence="2">The sequence shown here is derived from an EMBL/GenBank/DDBJ whole genome shotgun (WGS) entry which is preliminary data.</text>
</comment>
<feature type="coiled-coil region" evidence="1">
    <location>
        <begin position="19"/>
        <end position="86"/>
    </location>
</feature>
<dbReference type="InterPro" id="IPR043136">
    <property type="entry name" value="B30.2/SPRY_sf"/>
</dbReference>
<protein>
    <submittedName>
        <fullName evidence="2">Uncharacterized protein</fullName>
    </submittedName>
</protein>
<dbReference type="OrthoDB" id="25503at2759"/>
<evidence type="ECO:0000256" key="1">
    <source>
        <dbReference type="SAM" id="Coils"/>
    </source>
</evidence>
<dbReference type="Proteomes" id="UP000580250">
    <property type="component" value="Unassembled WGS sequence"/>
</dbReference>
<evidence type="ECO:0000313" key="3">
    <source>
        <dbReference type="Proteomes" id="UP000580250"/>
    </source>
</evidence>
<dbReference type="EMBL" id="CAJEWN010000924">
    <property type="protein sequence ID" value="CAD2192136.1"/>
    <property type="molecule type" value="Genomic_DNA"/>
</dbReference>
<organism evidence="2 3">
    <name type="scientific">Meloidogyne enterolobii</name>
    <name type="common">Root-knot nematode worm</name>
    <name type="synonym">Meloidogyne mayaguensis</name>
    <dbReference type="NCBI Taxonomy" id="390850"/>
    <lineage>
        <taxon>Eukaryota</taxon>
        <taxon>Metazoa</taxon>
        <taxon>Ecdysozoa</taxon>
        <taxon>Nematoda</taxon>
        <taxon>Chromadorea</taxon>
        <taxon>Rhabditida</taxon>
        <taxon>Tylenchina</taxon>
        <taxon>Tylenchomorpha</taxon>
        <taxon>Tylenchoidea</taxon>
        <taxon>Meloidogynidae</taxon>
        <taxon>Meloidogyninae</taxon>
        <taxon>Meloidogyne</taxon>
    </lineage>
</organism>
<reference evidence="2 3" key="1">
    <citation type="submission" date="2020-08" db="EMBL/GenBank/DDBJ databases">
        <authorList>
            <person name="Koutsovoulos G."/>
            <person name="Danchin GJ E."/>
        </authorList>
    </citation>
    <scope>NUCLEOTIDE SEQUENCE [LARGE SCALE GENOMIC DNA]</scope>
</reference>
<accession>A0A6V7WYJ0</accession>
<dbReference type="Gene3D" id="2.60.120.920">
    <property type="match status" value="1"/>
</dbReference>
<gene>
    <name evidence="2" type="ORF">MENT_LOCUS45008</name>
</gene>
<evidence type="ECO:0000313" key="2">
    <source>
        <dbReference type="EMBL" id="CAD2192136.1"/>
    </source>
</evidence>